<protein>
    <submittedName>
        <fullName evidence="1">Uncharacterized protein</fullName>
    </submittedName>
</protein>
<dbReference type="Proteomes" id="UP001390339">
    <property type="component" value="Unassembled WGS sequence"/>
</dbReference>
<dbReference type="EMBL" id="JAPCWZ010000003">
    <property type="protein sequence ID" value="KAK8872432.1"/>
    <property type="molecule type" value="Genomic_DNA"/>
</dbReference>
<gene>
    <name evidence="1" type="ORF">PGQ11_002946</name>
</gene>
<evidence type="ECO:0000313" key="1">
    <source>
        <dbReference type="EMBL" id="KAK8872432.1"/>
    </source>
</evidence>
<organism evidence="1 2">
    <name type="scientific">Apiospora arundinis</name>
    <dbReference type="NCBI Taxonomy" id="335852"/>
    <lineage>
        <taxon>Eukaryota</taxon>
        <taxon>Fungi</taxon>
        <taxon>Dikarya</taxon>
        <taxon>Ascomycota</taxon>
        <taxon>Pezizomycotina</taxon>
        <taxon>Sordariomycetes</taxon>
        <taxon>Xylariomycetidae</taxon>
        <taxon>Amphisphaeriales</taxon>
        <taxon>Apiosporaceae</taxon>
        <taxon>Apiospora</taxon>
    </lineage>
</organism>
<evidence type="ECO:0000313" key="2">
    <source>
        <dbReference type="Proteomes" id="UP001390339"/>
    </source>
</evidence>
<proteinExistence type="predicted"/>
<comment type="caution">
    <text evidence="1">The sequence shown here is derived from an EMBL/GenBank/DDBJ whole genome shotgun (WGS) entry which is preliminary data.</text>
</comment>
<sequence>MNQLRSGSLRITMANNNVHGTLGRFTEDSEENPVRGIAYMTCVIRPTTAWTASFASKCRGRSPFPFAVLLRISTDRTYQKSPTSKLVLRLLNTQRLLYPRQHQITITRYLRKQSSLPVPRVLFSSVHNAARINIP</sequence>
<accession>A0ABR2J453</accession>
<reference evidence="1 2" key="1">
    <citation type="journal article" date="2024" name="IMA Fungus">
        <title>Apiospora arundinis, a panoply of carbohydrate-active enzymes and secondary metabolites.</title>
        <authorList>
            <person name="Sorensen T."/>
            <person name="Petersen C."/>
            <person name="Muurmann A.T."/>
            <person name="Christiansen J.V."/>
            <person name="Brundto M.L."/>
            <person name="Overgaard C.K."/>
            <person name="Boysen A.T."/>
            <person name="Wollenberg R.D."/>
            <person name="Larsen T.O."/>
            <person name="Sorensen J.L."/>
            <person name="Nielsen K.L."/>
            <person name="Sondergaard T.E."/>
        </authorList>
    </citation>
    <scope>NUCLEOTIDE SEQUENCE [LARGE SCALE GENOMIC DNA]</scope>
    <source>
        <strain evidence="1 2">AAU 773</strain>
    </source>
</reference>
<name>A0ABR2J453_9PEZI</name>
<keyword evidence="2" id="KW-1185">Reference proteome</keyword>